<reference evidence="2 3" key="1">
    <citation type="journal article" date="2018" name="Sci. Data">
        <title>The draft genome sequence of cork oak.</title>
        <authorList>
            <person name="Ramos A.M."/>
            <person name="Usie A."/>
            <person name="Barbosa P."/>
            <person name="Barros P.M."/>
            <person name="Capote T."/>
            <person name="Chaves I."/>
            <person name="Simoes F."/>
            <person name="Abreu I."/>
            <person name="Carrasquinho I."/>
            <person name="Faro C."/>
            <person name="Guimaraes J.B."/>
            <person name="Mendonca D."/>
            <person name="Nobrega F."/>
            <person name="Rodrigues L."/>
            <person name="Saibo N.J.M."/>
            <person name="Varela M.C."/>
            <person name="Egas C."/>
            <person name="Matos J."/>
            <person name="Miguel C.M."/>
            <person name="Oliveira M.M."/>
            <person name="Ricardo C.P."/>
            <person name="Goncalves S."/>
        </authorList>
    </citation>
    <scope>NUCLEOTIDE SEQUENCE [LARGE SCALE GENOMIC DNA]</scope>
    <source>
        <strain evidence="3">cv. HL8</strain>
    </source>
</reference>
<dbReference type="AlphaFoldDB" id="A0AAW0M5I7"/>
<sequence length="302" mass="34786">MASKIEIQDADKCMIDHPWTPASSEDILETKIEISKMEIEWISDWLQDQDHIKKCEETSIFNLDKAQRRLFKSAVNGDWEDVLVQCEGQNWAFDVKVTKSDDTIFHLAAYNKREDIFEGLLKLLPWGTDHEHIAMSALEKANMEGNTPLHIAASVGSKKMCRSIVERSRSRALLSVLNNEGETPFFSAALHGHKDAFLYLASICNRVEGYFYSQRNDGDTILHCAISAEHYELSIIILNKYEHLVNVVNKDGNTPLHLLTRKPSAFKSGSDLRWYEKIIYHCKYTIQFSRYVFFLVNNFKIC</sequence>
<dbReference type="EMBL" id="PKMF04000016">
    <property type="protein sequence ID" value="KAK7858925.1"/>
    <property type="molecule type" value="Genomic_DNA"/>
</dbReference>
<dbReference type="PROSITE" id="PS50088">
    <property type="entry name" value="ANK_REPEAT"/>
    <property type="match status" value="1"/>
</dbReference>
<dbReference type="InterPro" id="IPR036770">
    <property type="entry name" value="Ankyrin_rpt-contain_sf"/>
</dbReference>
<dbReference type="PROSITE" id="PS50297">
    <property type="entry name" value="ANK_REP_REGION"/>
    <property type="match status" value="1"/>
</dbReference>
<dbReference type="PANTHER" id="PTHR24121">
    <property type="entry name" value="NO MECHANORECEPTOR POTENTIAL C, ISOFORM D-RELATED"/>
    <property type="match status" value="1"/>
</dbReference>
<feature type="repeat" description="ANK" evidence="1">
    <location>
        <begin position="144"/>
        <end position="168"/>
    </location>
</feature>
<dbReference type="Proteomes" id="UP000237347">
    <property type="component" value="Unassembled WGS sequence"/>
</dbReference>
<name>A0AAW0M5I7_QUESU</name>
<gene>
    <name evidence="2" type="ORF">CFP56_009630</name>
</gene>
<evidence type="ECO:0000256" key="1">
    <source>
        <dbReference type="PROSITE-ProRule" id="PRU00023"/>
    </source>
</evidence>
<dbReference type="InterPro" id="IPR002110">
    <property type="entry name" value="Ankyrin_rpt"/>
</dbReference>
<protein>
    <submittedName>
        <fullName evidence="2">Ankyrin repeat-containing protein</fullName>
    </submittedName>
</protein>
<keyword evidence="3" id="KW-1185">Reference proteome</keyword>
<proteinExistence type="predicted"/>
<evidence type="ECO:0000313" key="3">
    <source>
        <dbReference type="Proteomes" id="UP000237347"/>
    </source>
</evidence>
<keyword evidence="1" id="KW-0040">ANK repeat</keyword>
<dbReference type="Gene3D" id="1.25.40.20">
    <property type="entry name" value="Ankyrin repeat-containing domain"/>
    <property type="match status" value="2"/>
</dbReference>
<dbReference type="PANTHER" id="PTHR24121:SF15">
    <property type="entry name" value="ANKYRIN REPEAT PROTEIN"/>
    <property type="match status" value="1"/>
</dbReference>
<organism evidence="2 3">
    <name type="scientific">Quercus suber</name>
    <name type="common">Cork oak</name>
    <dbReference type="NCBI Taxonomy" id="58331"/>
    <lineage>
        <taxon>Eukaryota</taxon>
        <taxon>Viridiplantae</taxon>
        <taxon>Streptophyta</taxon>
        <taxon>Embryophyta</taxon>
        <taxon>Tracheophyta</taxon>
        <taxon>Spermatophyta</taxon>
        <taxon>Magnoliopsida</taxon>
        <taxon>eudicotyledons</taxon>
        <taxon>Gunneridae</taxon>
        <taxon>Pentapetalae</taxon>
        <taxon>rosids</taxon>
        <taxon>fabids</taxon>
        <taxon>Fagales</taxon>
        <taxon>Fagaceae</taxon>
        <taxon>Quercus</taxon>
    </lineage>
</organism>
<dbReference type="SMART" id="SM00248">
    <property type="entry name" value="ANK"/>
    <property type="match status" value="4"/>
</dbReference>
<comment type="caution">
    <text evidence="2">The sequence shown here is derived from an EMBL/GenBank/DDBJ whole genome shotgun (WGS) entry which is preliminary data.</text>
</comment>
<dbReference type="Pfam" id="PF12796">
    <property type="entry name" value="Ank_2"/>
    <property type="match status" value="1"/>
</dbReference>
<accession>A0AAW0M5I7</accession>
<evidence type="ECO:0000313" key="2">
    <source>
        <dbReference type="EMBL" id="KAK7858925.1"/>
    </source>
</evidence>
<dbReference type="SUPFAM" id="SSF48403">
    <property type="entry name" value="Ankyrin repeat"/>
    <property type="match status" value="1"/>
</dbReference>